<dbReference type="Gene3D" id="1.10.357.10">
    <property type="entry name" value="Tetracycline Repressor, domain 2"/>
    <property type="match status" value="1"/>
</dbReference>
<organism evidence="4 5">
    <name type="scientific">Neptunomonas antarctica</name>
    <dbReference type="NCBI Taxonomy" id="619304"/>
    <lineage>
        <taxon>Bacteria</taxon>
        <taxon>Pseudomonadati</taxon>
        <taxon>Pseudomonadota</taxon>
        <taxon>Gammaproteobacteria</taxon>
        <taxon>Oceanospirillales</taxon>
        <taxon>Oceanospirillaceae</taxon>
        <taxon>Neptunomonas</taxon>
    </lineage>
</organism>
<name>A0A1N7JAK6_9GAMM</name>
<dbReference type="AlphaFoldDB" id="A0A1N7JAK6"/>
<evidence type="ECO:0000313" key="5">
    <source>
        <dbReference type="Proteomes" id="UP000185999"/>
    </source>
</evidence>
<feature type="DNA-binding region" description="H-T-H motif" evidence="2">
    <location>
        <begin position="61"/>
        <end position="80"/>
    </location>
</feature>
<dbReference type="InterPro" id="IPR001647">
    <property type="entry name" value="HTH_TetR"/>
</dbReference>
<dbReference type="Pfam" id="PF00440">
    <property type="entry name" value="TetR_N"/>
    <property type="match status" value="1"/>
</dbReference>
<keyword evidence="1 2" id="KW-0238">DNA-binding</keyword>
<feature type="domain" description="HTH tetR-type" evidence="3">
    <location>
        <begin position="38"/>
        <end position="98"/>
    </location>
</feature>
<evidence type="ECO:0000259" key="3">
    <source>
        <dbReference type="PROSITE" id="PS50977"/>
    </source>
</evidence>
<dbReference type="InterPro" id="IPR050624">
    <property type="entry name" value="HTH-type_Tx_Regulator"/>
</dbReference>
<sequence>MPHNIKHLKTMDDSVTVQKKGKVQDLSPRNAPVQGRSKLRSKQIIDVTGELLERVGFDDLNTILIAKEVGISIGSLYHYFPNKHAILYAMALRWLEGIETVLNEIDQWPVESLSVDELVDRMLAINLKVYKKQKAILTLVQAMFSVPALRELDNQHDDLVISRMAVLFKRMGIQRHLKERERLARIYLEMTHSIFLVVVNQKGDRAKRTLADLRMMVCTLLHHHLASKA</sequence>
<reference evidence="5" key="1">
    <citation type="submission" date="2017-01" db="EMBL/GenBank/DDBJ databases">
        <authorList>
            <person name="Varghese N."/>
            <person name="Submissions S."/>
        </authorList>
    </citation>
    <scope>NUCLEOTIDE SEQUENCE [LARGE SCALE GENOMIC DNA]</scope>
    <source>
        <strain evidence="5">DSM 22306</strain>
    </source>
</reference>
<dbReference type="STRING" id="619304.SAMN05421760_101866"/>
<evidence type="ECO:0000313" key="4">
    <source>
        <dbReference type="EMBL" id="SIS46402.1"/>
    </source>
</evidence>
<dbReference type="InterPro" id="IPR009057">
    <property type="entry name" value="Homeodomain-like_sf"/>
</dbReference>
<protein>
    <submittedName>
        <fullName evidence="4">Transcriptional regulator, TetR family</fullName>
    </submittedName>
</protein>
<dbReference type="PRINTS" id="PR00455">
    <property type="entry name" value="HTHTETR"/>
</dbReference>
<dbReference type="EMBL" id="FTOE01000001">
    <property type="protein sequence ID" value="SIS46402.1"/>
    <property type="molecule type" value="Genomic_DNA"/>
</dbReference>
<dbReference type="Pfam" id="PF17918">
    <property type="entry name" value="TetR_C_15"/>
    <property type="match status" value="1"/>
</dbReference>
<evidence type="ECO:0000256" key="2">
    <source>
        <dbReference type="PROSITE-ProRule" id="PRU00335"/>
    </source>
</evidence>
<dbReference type="InterPro" id="IPR041669">
    <property type="entry name" value="TetR_C_15"/>
</dbReference>
<dbReference type="GO" id="GO:0003677">
    <property type="term" value="F:DNA binding"/>
    <property type="evidence" value="ECO:0007669"/>
    <property type="project" value="UniProtKB-UniRule"/>
</dbReference>
<dbReference type="PANTHER" id="PTHR43479:SF11">
    <property type="entry name" value="ACREF_ENVCD OPERON REPRESSOR-RELATED"/>
    <property type="match status" value="1"/>
</dbReference>
<evidence type="ECO:0000256" key="1">
    <source>
        <dbReference type="ARBA" id="ARBA00023125"/>
    </source>
</evidence>
<dbReference type="PROSITE" id="PS50977">
    <property type="entry name" value="HTH_TETR_2"/>
    <property type="match status" value="1"/>
</dbReference>
<dbReference type="RefSeq" id="WP_238377187.1">
    <property type="nucleotide sequence ID" value="NZ_FTOE01000001.1"/>
</dbReference>
<proteinExistence type="predicted"/>
<dbReference type="Proteomes" id="UP000185999">
    <property type="component" value="Unassembled WGS sequence"/>
</dbReference>
<accession>A0A1N7JAK6</accession>
<keyword evidence="5" id="KW-1185">Reference proteome</keyword>
<dbReference type="PANTHER" id="PTHR43479">
    <property type="entry name" value="ACREF/ENVCD OPERON REPRESSOR-RELATED"/>
    <property type="match status" value="1"/>
</dbReference>
<gene>
    <name evidence="4" type="ORF">SAMN05421760_101866</name>
</gene>
<dbReference type="SUPFAM" id="SSF46689">
    <property type="entry name" value="Homeodomain-like"/>
    <property type="match status" value="1"/>
</dbReference>